<evidence type="ECO:0000313" key="3">
    <source>
        <dbReference type="Proteomes" id="UP001597118"/>
    </source>
</evidence>
<dbReference type="PROSITE" id="PS51186">
    <property type="entry name" value="GNAT"/>
    <property type="match status" value="1"/>
</dbReference>
<dbReference type="RefSeq" id="WP_379664071.1">
    <property type="nucleotide sequence ID" value="NZ_JBHUDG010000050.1"/>
</dbReference>
<comment type="caution">
    <text evidence="2">The sequence shown here is derived from an EMBL/GenBank/DDBJ whole genome shotgun (WGS) entry which is preliminary data.</text>
</comment>
<dbReference type="InterPro" id="IPR000182">
    <property type="entry name" value="GNAT_dom"/>
</dbReference>
<proteinExistence type="predicted"/>
<dbReference type="InterPro" id="IPR013653">
    <property type="entry name" value="GCN5-like_dom"/>
</dbReference>
<evidence type="ECO:0000259" key="1">
    <source>
        <dbReference type="PROSITE" id="PS51186"/>
    </source>
</evidence>
<accession>A0ABW4IIA7</accession>
<dbReference type="InterPro" id="IPR016181">
    <property type="entry name" value="Acyl_CoA_acyltransferase"/>
</dbReference>
<protein>
    <submittedName>
        <fullName evidence="2">GNAT family N-acetyltransferase</fullName>
    </submittedName>
</protein>
<dbReference type="Pfam" id="PF08445">
    <property type="entry name" value="FR47"/>
    <property type="match status" value="1"/>
</dbReference>
<dbReference type="Proteomes" id="UP001597118">
    <property type="component" value="Unassembled WGS sequence"/>
</dbReference>
<dbReference type="Gene3D" id="3.40.630.30">
    <property type="match status" value="1"/>
</dbReference>
<dbReference type="SUPFAM" id="SSF55729">
    <property type="entry name" value="Acyl-CoA N-acyltransferases (Nat)"/>
    <property type="match status" value="1"/>
</dbReference>
<gene>
    <name evidence="2" type="ORF">ACFSAH_17655</name>
</gene>
<reference evidence="3" key="1">
    <citation type="journal article" date="2019" name="Int. J. Syst. Evol. Microbiol.">
        <title>The Global Catalogue of Microorganisms (GCM) 10K type strain sequencing project: providing services to taxonomists for standard genome sequencing and annotation.</title>
        <authorList>
            <consortium name="The Broad Institute Genomics Platform"/>
            <consortium name="The Broad Institute Genome Sequencing Center for Infectious Disease"/>
            <person name="Wu L."/>
            <person name="Ma J."/>
        </authorList>
    </citation>
    <scope>NUCLEOTIDE SEQUENCE [LARGE SCALE GENOMIC DNA]</scope>
    <source>
        <strain evidence="3">CCUG 53762</strain>
    </source>
</reference>
<dbReference type="CDD" id="cd04301">
    <property type="entry name" value="NAT_SF"/>
    <property type="match status" value="1"/>
</dbReference>
<keyword evidence="3" id="KW-1185">Reference proteome</keyword>
<evidence type="ECO:0000313" key="2">
    <source>
        <dbReference type="EMBL" id="MFD1631704.1"/>
    </source>
</evidence>
<sequence length="226" mass="25988">MTHILDNPVWNALNTGNKDLSVGEGRIRLYRSDISPFIGLEENSSENLFKLYEYTRDIADTFGIVAETEIDIPHIWNVAHKVPILQMICQEPLFRKEISANIKKLSDEHIPQMLALTELTRPGPFKDRTIEFGHYQGIFEDDGLVAMAGQRMHALPYAEISAVCTHPQYLGLGYAGQLMMSQIKRILEQDQIPFLHVTISNKRAIKIYESMGFKIRKEMFVYFIKK</sequence>
<feature type="domain" description="N-acetyltransferase" evidence="1">
    <location>
        <begin position="100"/>
        <end position="226"/>
    </location>
</feature>
<organism evidence="2 3">
    <name type="scientific">Pseudopedobacter beijingensis</name>
    <dbReference type="NCBI Taxonomy" id="1207056"/>
    <lineage>
        <taxon>Bacteria</taxon>
        <taxon>Pseudomonadati</taxon>
        <taxon>Bacteroidota</taxon>
        <taxon>Sphingobacteriia</taxon>
        <taxon>Sphingobacteriales</taxon>
        <taxon>Sphingobacteriaceae</taxon>
        <taxon>Pseudopedobacter</taxon>
    </lineage>
</organism>
<name>A0ABW4IIA7_9SPHI</name>
<dbReference type="EMBL" id="JBHUDG010000050">
    <property type="protein sequence ID" value="MFD1631704.1"/>
    <property type="molecule type" value="Genomic_DNA"/>
</dbReference>